<feature type="compositionally biased region" description="Basic residues" evidence="1">
    <location>
        <begin position="47"/>
        <end position="61"/>
    </location>
</feature>
<proteinExistence type="predicted"/>
<protein>
    <submittedName>
        <fullName evidence="2">Uncharacterized protein</fullName>
    </submittedName>
</protein>
<evidence type="ECO:0000256" key="1">
    <source>
        <dbReference type="SAM" id="MobiDB-lite"/>
    </source>
</evidence>
<feature type="region of interest" description="Disordered" evidence="1">
    <location>
        <begin position="30"/>
        <end position="64"/>
    </location>
</feature>
<dbReference type="InParanoid" id="F4W4R8"/>
<gene>
    <name evidence="2" type="ORF">G5I_00393</name>
</gene>
<dbReference type="EMBL" id="GL887553">
    <property type="protein sequence ID" value="EGI70787.1"/>
    <property type="molecule type" value="Genomic_DNA"/>
</dbReference>
<keyword evidence="3" id="KW-1185">Reference proteome</keyword>
<name>F4W4R8_ACREC</name>
<dbReference type="Proteomes" id="UP000007755">
    <property type="component" value="Unassembled WGS sequence"/>
</dbReference>
<reference evidence="2" key="1">
    <citation type="submission" date="2011-02" db="EMBL/GenBank/DDBJ databases">
        <title>The genome of the leaf-cutting ant Acromyrmex echinatior suggests key adaptations to social evolution and fungus farming.</title>
        <authorList>
            <person name="Nygaard S."/>
            <person name="Zhang G."/>
        </authorList>
    </citation>
    <scope>NUCLEOTIDE SEQUENCE</scope>
</reference>
<sequence>MDGRGDALAAVTSISRLLSRGFAPPLWRVETSLTTTEPRNRSTTAATRKKARDPPKKKSGSFRHFLSARAIVKLRGGANADAGRAGKGKLHSRA</sequence>
<dbReference type="AlphaFoldDB" id="F4W4R8"/>
<organism evidence="3">
    <name type="scientific">Acromyrmex echinatior</name>
    <name type="common">Panamanian leafcutter ant</name>
    <name type="synonym">Acromyrmex octospinosus echinatior</name>
    <dbReference type="NCBI Taxonomy" id="103372"/>
    <lineage>
        <taxon>Eukaryota</taxon>
        <taxon>Metazoa</taxon>
        <taxon>Ecdysozoa</taxon>
        <taxon>Arthropoda</taxon>
        <taxon>Hexapoda</taxon>
        <taxon>Insecta</taxon>
        <taxon>Pterygota</taxon>
        <taxon>Neoptera</taxon>
        <taxon>Endopterygota</taxon>
        <taxon>Hymenoptera</taxon>
        <taxon>Apocrita</taxon>
        <taxon>Aculeata</taxon>
        <taxon>Formicoidea</taxon>
        <taxon>Formicidae</taxon>
        <taxon>Myrmicinae</taxon>
        <taxon>Acromyrmex</taxon>
    </lineage>
</organism>
<feature type="compositionally biased region" description="Polar residues" evidence="1">
    <location>
        <begin position="31"/>
        <end position="46"/>
    </location>
</feature>
<accession>F4W4R8</accession>
<evidence type="ECO:0000313" key="2">
    <source>
        <dbReference type="EMBL" id="EGI70787.1"/>
    </source>
</evidence>
<evidence type="ECO:0000313" key="3">
    <source>
        <dbReference type="Proteomes" id="UP000007755"/>
    </source>
</evidence>